<evidence type="ECO:0000256" key="2">
    <source>
        <dbReference type="ARBA" id="ARBA00009441"/>
    </source>
</evidence>
<dbReference type="NCBIfam" id="NF008121">
    <property type="entry name" value="PRK10869.1"/>
    <property type="match status" value="1"/>
</dbReference>
<dbReference type="PANTHER" id="PTHR11059:SF0">
    <property type="entry name" value="DNA REPAIR PROTEIN RECN"/>
    <property type="match status" value="1"/>
</dbReference>
<keyword evidence="7 9" id="KW-0234">DNA repair</keyword>
<evidence type="ECO:0000256" key="3">
    <source>
        <dbReference type="ARBA" id="ARBA00021315"/>
    </source>
</evidence>
<dbReference type="GO" id="GO:0005524">
    <property type="term" value="F:ATP binding"/>
    <property type="evidence" value="ECO:0007669"/>
    <property type="project" value="UniProtKB-KW"/>
</dbReference>
<proteinExistence type="inferred from homology"/>
<dbReference type="PIRSF" id="PIRSF003128">
    <property type="entry name" value="RecN"/>
    <property type="match status" value="1"/>
</dbReference>
<keyword evidence="4" id="KW-0547">Nucleotide-binding</keyword>
<dbReference type="NCBIfam" id="TIGR00634">
    <property type="entry name" value="recN"/>
    <property type="match status" value="1"/>
</dbReference>
<dbReference type="GO" id="GO:0009432">
    <property type="term" value="P:SOS response"/>
    <property type="evidence" value="ECO:0007669"/>
    <property type="project" value="TreeGrafter"/>
</dbReference>
<evidence type="ECO:0000256" key="4">
    <source>
        <dbReference type="ARBA" id="ARBA00022741"/>
    </source>
</evidence>
<dbReference type="GO" id="GO:0006310">
    <property type="term" value="P:DNA recombination"/>
    <property type="evidence" value="ECO:0007669"/>
    <property type="project" value="InterPro"/>
</dbReference>
<protein>
    <recommendedName>
        <fullName evidence="3 9">DNA repair protein RecN</fullName>
    </recommendedName>
    <alternativeName>
        <fullName evidence="8 9">Recombination protein N</fullName>
    </alternativeName>
</protein>
<dbReference type="InterPro" id="IPR027417">
    <property type="entry name" value="P-loop_NTPase"/>
</dbReference>
<evidence type="ECO:0000259" key="11">
    <source>
        <dbReference type="Pfam" id="PF02463"/>
    </source>
</evidence>
<evidence type="ECO:0000313" key="12">
    <source>
        <dbReference type="EMBL" id="MSS17853.1"/>
    </source>
</evidence>
<name>A0A6L5XEG1_9BACT</name>
<dbReference type="Gene3D" id="3.40.50.300">
    <property type="entry name" value="P-loop containing nucleotide triphosphate hydrolases"/>
    <property type="match status" value="2"/>
</dbReference>
<accession>A0A6L5XEG1</accession>
<dbReference type="AlphaFoldDB" id="A0A6L5XEG1"/>
<dbReference type="GO" id="GO:0006281">
    <property type="term" value="P:DNA repair"/>
    <property type="evidence" value="ECO:0007669"/>
    <property type="project" value="UniProtKB-KW"/>
</dbReference>
<evidence type="ECO:0000256" key="9">
    <source>
        <dbReference type="PIRNR" id="PIRNR003128"/>
    </source>
</evidence>
<comment type="caution">
    <text evidence="12">The sequence shown here is derived from an EMBL/GenBank/DDBJ whole genome shotgun (WGS) entry which is preliminary data.</text>
</comment>
<evidence type="ECO:0000256" key="5">
    <source>
        <dbReference type="ARBA" id="ARBA00022763"/>
    </source>
</evidence>
<comment type="similarity">
    <text evidence="2 9">Belongs to the RecN family.</text>
</comment>
<evidence type="ECO:0000313" key="13">
    <source>
        <dbReference type="Proteomes" id="UP000483362"/>
    </source>
</evidence>
<dbReference type="CDD" id="cd03241">
    <property type="entry name" value="ABC_RecN"/>
    <property type="match status" value="2"/>
</dbReference>
<dbReference type="InterPro" id="IPR003395">
    <property type="entry name" value="RecF/RecN/SMC_N"/>
</dbReference>
<sequence>MLTRLYIANYALIDQLEIEFNDGLTIITGETGAGKSIIMGALSLILGERADTHAIRDRQAKTIVEATFDIKDYRLNAFFDNNDIDYYEHECIVRREIGVNGRSRAFVNDTAVTVSVLRELTSHLVDIHSQHSNMLLSRPQFQLSVLDNIAGNASMLKTYSARYSHYKALQSMLRSQQESYNKGKAEMDYLRFQLNQFDELKLHKGEEDELEELQKKLSNVTDSKEALWKVETALDGEENSIISQLSTLSQVLADTENNLSEIAGLSDRMQSAVIELKDIAHSVMSVNDDLNDDPEQLEQVTQRLDAIYSLERKHNVKSVDELLDIEARYRRQIEEIDNSDERIGQLKHDIEVQEKELASLSHQLSTRRKQAASDFVCQLLPLAQGLGMKNLKFDVKFIPVGYGPSGCDAVEFLFAFNKNQDLLPVQETASGGEISRLMLSIKTIIARIMNLPTIIFDEVDTGVSGDIASRIGDMMGDIAKHIQVIAITHLPQVAAHGMHHMKVFKTDAVDGTYTSVQVLNREEHVLEIARMLSGKDVNQAAIDNAKSLVAMSE</sequence>
<dbReference type="Pfam" id="PF02463">
    <property type="entry name" value="SMC_N"/>
    <property type="match status" value="1"/>
</dbReference>
<comment type="function">
    <text evidence="1 9">May be involved in recombinational repair of damaged DNA.</text>
</comment>
<evidence type="ECO:0000256" key="1">
    <source>
        <dbReference type="ARBA" id="ARBA00003618"/>
    </source>
</evidence>
<reference evidence="12 13" key="1">
    <citation type="submission" date="2019-08" db="EMBL/GenBank/DDBJ databases">
        <title>In-depth cultivation of the pig gut microbiome towards novel bacterial diversity and tailored functional studies.</title>
        <authorList>
            <person name="Wylensek D."/>
            <person name="Hitch T.C.A."/>
            <person name="Clavel T."/>
        </authorList>
    </citation>
    <scope>NUCLEOTIDE SEQUENCE [LARGE SCALE GENOMIC DNA]</scope>
    <source>
        <strain evidence="12 13">Oil-RF-744-WCA-WT-10</strain>
    </source>
</reference>
<evidence type="ECO:0000256" key="7">
    <source>
        <dbReference type="ARBA" id="ARBA00023204"/>
    </source>
</evidence>
<gene>
    <name evidence="12" type="primary">recN</name>
    <name evidence="12" type="ORF">FYJ29_08815</name>
</gene>
<dbReference type="InterPro" id="IPR004604">
    <property type="entry name" value="DNA_recomb/repair_RecN"/>
</dbReference>
<keyword evidence="13" id="KW-1185">Reference proteome</keyword>
<dbReference type="PANTHER" id="PTHR11059">
    <property type="entry name" value="DNA REPAIR PROTEIN RECN"/>
    <property type="match status" value="1"/>
</dbReference>
<dbReference type="GO" id="GO:0043590">
    <property type="term" value="C:bacterial nucleoid"/>
    <property type="evidence" value="ECO:0007669"/>
    <property type="project" value="TreeGrafter"/>
</dbReference>
<dbReference type="RefSeq" id="WP_154328931.1">
    <property type="nucleotide sequence ID" value="NZ_CP045696.1"/>
</dbReference>
<evidence type="ECO:0000256" key="10">
    <source>
        <dbReference type="SAM" id="Coils"/>
    </source>
</evidence>
<organism evidence="12 13">
    <name type="scientific">Sodaliphilus pleomorphus</name>
    <dbReference type="NCBI Taxonomy" id="2606626"/>
    <lineage>
        <taxon>Bacteria</taxon>
        <taxon>Pseudomonadati</taxon>
        <taxon>Bacteroidota</taxon>
        <taxon>Bacteroidia</taxon>
        <taxon>Bacteroidales</taxon>
        <taxon>Muribaculaceae</taxon>
        <taxon>Sodaliphilus</taxon>
    </lineage>
</organism>
<keyword evidence="6" id="KW-0067">ATP-binding</keyword>
<evidence type="ECO:0000256" key="8">
    <source>
        <dbReference type="ARBA" id="ARBA00033408"/>
    </source>
</evidence>
<evidence type="ECO:0000256" key="6">
    <source>
        <dbReference type="ARBA" id="ARBA00022840"/>
    </source>
</evidence>
<keyword evidence="10" id="KW-0175">Coiled coil</keyword>
<dbReference type="Proteomes" id="UP000483362">
    <property type="component" value="Unassembled WGS sequence"/>
</dbReference>
<feature type="domain" description="RecF/RecN/SMC N-terminal" evidence="11">
    <location>
        <begin position="2"/>
        <end position="506"/>
    </location>
</feature>
<dbReference type="EMBL" id="VULT01000013">
    <property type="protein sequence ID" value="MSS17853.1"/>
    <property type="molecule type" value="Genomic_DNA"/>
</dbReference>
<dbReference type="FunFam" id="3.40.50.300:FF:000319">
    <property type="entry name" value="DNA repair protein RecN"/>
    <property type="match status" value="1"/>
</dbReference>
<dbReference type="SUPFAM" id="SSF52540">
    <property type="entry name" value="P-loop containing nucleoside triphosphate hydrolases"/>
    <property type="match status" value="1"/>
</dbReference>
<feature type="coiled-coil region" evidence="10">
    <location>
        <begin position="336"/>
        <end position="363"/>
    </location>
</feature>
<keyword evidence="5 9" id="KW-0227">DNA damage</keyword>